<keyword evidence="2 4" id="KW-0547">Nucleotide-binding</keyword>
<name>A0ABU0FDX4_9HYPH</name>
<evidence type="ECO:0000256" key="1">
    <source>
        <dbReference type="ARBA" id="ARBA00010638"/>
    </source>
</evidence>
<dbReference type="InterPro" id="IPR024185">
    <property type="entry name" value="FTHF_cligase-like_sf"/>
</dbReference>
<reference evidence="6 7" key="1">
    <citation type="submission" date="2023-07" db="EMBL/GenBank/DDBJ databases">
        <title>Genomic Encyclopedia of Type Strains, Phase IV (KMG-IV): sequencing the most valuable type-strain genomes for metagenomic binning, comparative biology and taxonomic classification.</title>
        <authorList>
            <person name="Goeker M."/>
        </authorList>
    </citation>
    <scope>NUCLEOTIDE SEQUENCE [LARGE SCALE GENOMIC DNA]</scope>
    <source>
        <strain evidence="6 7">DSM 5896</strain>
    </source>
</reference>
<proteinExistence type="inferred from homology"/>
<dbReference type="InterPro" id="IPR037171">
    <property type="entry name" value="NagB/RpiA_transferase-like"/>
</dbReference>
<keyword evidence="3 4" id="KW-0067">ATP-binding</keyword>
<dbReference type="EMBL" id="JAUSVK010000001">
    <property type="protein sequence ID" value="MDQ0392810.1"/>
    <property type="molecule type" value="Genomic_DNA"/>
</dbReference>
<keyword evidence="4" id="KW-0479">Metal-binding</keyword>
<dbReference type="SUPFAM" id="SSF100950">
    <property type="entry name" value="NagB/RpiA/CoA transferase-like"/>
    <property type="match status" value="1"/>
</dbReference>
<dbReference type="Proteomes" id="UP001237448">
    <property type="component" value="Unassembled WGS sequence"/>
</dbReference>
<comment type="catalytic activity">
    <reaction evidence="4">
        <text>(6S)-5-formyl-5,6,7,8-tetrahydrofolate + ATP = (6R)-5,10-methenyltetrahydrofolate + ADP + phosphate</text>
        <dbReference type="Rhea" id="RHEA:10488"/>
        <dbReference type="ChEBI" id="CHEBI:30616"/>
        <dbReference type="ChEBI" id="CHEBI:43474"/>
        <dbReference type="ChEBI" id="CHEBI:57455"/>
        <dbReference type="ChEBI" id="CHEBI:57457"/>
        <dbReference type="ChEBI" id="CHEBI:456216"/>
        <dbReference type="EC" id="6.3.3.2"/>
    </reaction>
</comment>
<dbReference type="Gene3D" id="3.40.50.10420">
    <property type="entry name" value="NagB/RpiA/CoA transferase-like"/>
    <property type="match status" value="1"/>
</dbReference>
<gene>
    <name evidence="6" type="ORF">J3R73_002602</name>
</gene>
<dbReference type="NCBIfam" id="TIGR02727">
    <property type="entry name" value="MTHFS_bact"/>
    <property type="match status" value="1"/>
</dbReference>
<evidence type="ECO:0000256" key="2">
    <source>
        <dbReference type="ARBA" id="ARBA00022741"/>
    </source>
</evidence>
<dbReference type="InterPro" id="IPR002698">
    <property type="entry name" value="FTHF_cligase"/>
</dbReference>
<comment type="caution">
    <text evidence="6">The sequence shown here is derived from an EMBL/GenBank/DDBJ whole genome shotgun (WGS) entry which is preliminary data.</text>
</comment>
<keyword evidence="4" id="KW-0460">Magnesium</keyword>
<sequence>MSKPDPDDEPREFSSPPCFLHELDGDDRGAPSKPMPRDAVMAWRRTQRTRLIADRLALPAAARSERAARIASHLDALLMDLGGRTVSSYWPLRGEPDLRGWVASIIERGAAHALPVVAERNAPLVFRRWRPGEALVRGFWNIPVPEQDAQTLPDVMLAPVVGFDRQCYRLGYGGGYFDRTLASLPVRPYVVGIGYEQAALETIHPLAHDIPLDVVVTDAAIRYPGGG</sequence>
<comment type="similarity">
    <text evidence="1 4">Belongs to the 5-formyltetrahydrofolate cyclo-ligase family.</text>
</comment>
<dbReference type="RefSeq" id="WP_307427281.1">
    <property type="nucleotide sequence ID" value="NZ_JAUSVK010000001.1"/>
</dbReference>
<evidence type="ECO:0000256" key="3">
    <source>
        <dbReference type="ARBA" id="ARBA00022840"/>
    </source>
</evidence>
<dbReference type="PANTHER" id="PTHR23407:SF1">
    <property type="entry name" value="5-FORMYLTETRAHYDROFOLATE CYCLO-LIGASE"/>
    <property type="match status" value="1"/>
</dbReference>
<keyword evidence="7" id="KW-1185">Reference proteome</keyword>
<evidence type="ECO:0000256" key="4">
    <source>
        <dbReference type="RuleBase" id="RU361279"/>
    </source>
</evidence>
<accession>A0ABU0FDX4</accession>
<feature type="compositionally biased region" description="Acidic residues" evidence="5">
    <location>
        <begin position="1"/>
        <end position="10"/>
    </location>
</feature>
<evidence type="ECO:0000313" key="7">
    <source>
        <dbReference type="Proteomes" id="UP001237448"/>
    </source>
</evidence>
<comment type="cofactor">
    <cofactor evidence="4">
        <name>Mg(2+)</name>
        <dbReference type="ChEBI" id="CHEBI:18420"/>
    </cofactor>
</comment>
<organism evidence="6 7">
    <name type="scientific">Labrys monachus</name>
    <dbReference type="NCBI Taxonomy" id="217067"/>
    <lineage>
        <taxon>Bacteria</taxon>
        <taxon>Pseudomonadati</taxon>
        <taxon>Pseudomonadota</taxon>
        <taxon>Alphaproteobacteria</taxon>
        <taxon>Hyphomicrobiales</taxon>
        <taxon>Xanthobacteraceae</taxon>
        <taxon>Labrys</taxon>
    </lineage>
</organism>
<dbReference type="Pfam" id="PF01812">
    <property type="entry name" value="5-FTHF_cyc-lig"/>
    <property type="match status" value="1"/>
</dbReference>
<dbReference type="EC" id="6.3.3.2" evidence="4"/>
<dbReference type="PANTHER" id="PTHR23407">
    <property type="entry name" value="ATPASE INHIBITOR/5-FORMYLTETRAHYDROFOLATE CYCLO-LIGASE"/>
    <property type="match status" value="1"/>
</dbReference>
<feature type="region of interest" description="Disordered" evidence="5">
    <location>
        <begin position="1"/>
        <end position="36"/>
    </location>
</feature>
<evidence type="ECO:0000256" key="5">
    <source>
        <dbReference type="SAM" id="MobiDB-lite"/>
    </source>
</evidence>
<protein>
    <recommendedName>
        <fullName evidence="4">5-formyltetrahydrofolate cyclo-ligase</fullName>
        <ecNumber evidence="4">6.3.3.2</ecNumber>
    </recommendedName>
</protein>
<feature type="compositionally biased region" description="Basic and acidic residues" evidence="5">
    <location>
        <begin position="21"/>
        <end position="30"/>
    </location>
</feature>
<evidence type="ECO:0000313" key="6">
    <source>
        <dbReference type="EMBL" id="MDQ0392810.1"/>
    </source>
</evidence>